<comment type="caution">
    <text evidence="1">The sequence shown here is derived from an EMBL/GenBank/DDBJ whole genome shotgun (WGS) entry which is preliminary data.</text>
</comment>
<dbReference type="EMBL" id="JAUSUE010000007">
    <property type="protein sequence ID" value="MDQ0203591.1"/>
    <property type="molecule type" value="Genomic_DNA"/>
</dbReference>
<protein>
    <submittedName>
        <fullName evidence="1">Uncharacterized protein</fullName>
    </submittedName>
</protein>
<evidence type="ECO:0000313" key="2">
    <source>
        <dbReference type="Proteomes" id="UP001239167"/>
    </source>
</evidence>
<dbReference type="Proteomes" id="UP001239167">
    <property type="component" value="Unassembled WGS sequence"/>
</dbReference>
<dbReference type="InterPro" id="IPR036188">
    <property type="entry name" value="FAD/NAD-bd_sf"/>
</dbReference>
<gene>
    <name evidence="1" type="ORF">J2S01_001307</name>
</gene>
<accession>A0ABT9Y7A6</accession>
<name>A0ABT9Y7A6_9FIRM</name>
<dbReference type="Gene3D" id="3.50.50.60">
    <property type="entry name" value="FAD/NAD(P)-binding domain"/>
    <property type="match status" value="1"/>
</dbReference>
<evidence type="ECO:0000313" key="1">
    <source>
        <dbReference type="EMBL" id="MDQ0203591.1"/>
    </source>
</evidence>
<proteinExistence type="predicted"/>
<keyword evidence="2" id="KW-1185">Reference proteome</keyword>
<reference evidence="1 2" key="1">
    <citation type="submission" date="2023-07" db="EMBL/GenBank/DDBJ databases">
        <title>Genomic Encyclopedia of Type Strains, Phase IV (KMG-IV): sequencing the most valuable type-strain genomes for metagenomic binning, comparative biology and taxonomic classification.</title>
        <authorList>
            <person name="Goeker M."/>
        </authorList>
    </citation>
    <scope>NUCLEOTIDE SEQUENCE [LARGE SCALE GENOMIC DNA]</scope>
    <source>
        <strain evidence="1 2">DSM 16980</strain>
    </source>
</reference>
<sequence>MPIQVTLSLNSSNPQMQTNMPDIYACGDCIEQYHLITGKPVYRPLESTAQSPEETYILRGF</sequence>
<organism evidence="1 2">
    <name type="scientific">Pectinatus haikarae</name>
    <dbReference type="NCBI Taxonomy" id="349096"/>
    <lineage>
        <taxon>Bacteria</taxon>
        <taxon>Bacillati</taxon>
        <taxon>Bacillota</taxon>
        <taxon>Negativicutes</taxon>
        <taxon>Selenomonadales</taxon>
        <taxon>Selenomonadaceae</taxon>
        <taxon>Pectinatus</taxon>
    </lineage>
</organism>
<dbReference type="SUPFAM" id="SSF51905">
    <property type="entry name" value="FAD/NAD(P)-binding domain"/>
    <property type="match status" value="1"/>
</dbReference>
<dbReference type="RefSeq" id="WP_307223661.1">
    <property type="nucleotide sequence ID" value="NZ_CP116940.1"/>
</dbReference>